<evidence type="ECO:0000256" key="1">
    <source>
        <dbReference type="ARBA" id="ARBA00022833"/>
    </source>
</evidence>
<name>A0ABN2SKV2_9ACTN</name>
<proteinExistence type="predicted"/>
<gene>
    <name evidence="2" type="ORF">GCM10009799_12340</name>
</gene>
<accession>A0ABN2SKV2</accession>
<reference evidence="2 3" key="1">
    <citation type="journal article" date="2019" name="Int. J. Syst. Evol. Microbiol.">
        <title>The Global Catalogue of Microorganisms (GCM) 10K type strain sequencing project: providing services to taxonomists for standard genome sequencing and annotation.</title>
        <authorList>
            <consortium name="The Broad Institute Genomics Platform"/>
            <consortium name="The Broad Institute Genome Sequencing Center for Infectious Disease"/>
            <person name="Wu L."/>
            <person name="Ma J."/>
        </authorList>
    </citation>
    <scope>NUCLEOTIDE SEQUENCE [LARGE SCALE GENOMIC DNA]</scope>
    <source>
        <strain evidence="2 3">JCM 15313</strain>
    </source>
</reference>
<organism evidence="2 3">
    <name type="scientific">Nocardiopsis rhodophaea</name>
    <dbReference type="NCBI Taxonomy" id="280238"/>
    <lineage>
        <taxon>Bacteria</taxon>
        <taxon>Bacillati</taxon>
        <taxon>Actinomycetota</taxon>
        <taxon>Actinomycetes</taxon>
        <taxon>Streptosporangiales</taxon>
        <taxon>Nocardiopsidaceae</taxon>
        <taxon>Nocardiopsis</taxon>
    </lineage>
</organism>
<dbReference type="InterPro" id="IPR003737">
    <property type="entry name" value="GlcNAc_PI_deacetylase-related"/>
</dbReference>
<keyword evidence="3" id="KW-1185">Reference proteome</keyword>
<keyword evidence="1" id="KW-0862">Zinc</keyword>
<protein>
    <submittedName>
        <fullName evidence="2">PIG-L family deacetylase</fullName>
    </submittedName>
</protein>
<sequence>MLGAAYRVRLPPRAAVGRTLIPMTTTTAPEPLPEDWTRALTVVAHPDDLEFGASSAIARWTAQGKDITEVLVTRGEAGIDSLPPQESGRLRVEEQLASARAVGVESVEFLDFPDGTLEYGLPLRRALARAIRRYRPEVIVSLNFRDHFPGSAAYNHADHRMLGPALLDAVRDAANRWIFTDLVDEGLAPWSGVRQVAFSNSPRVTHFVELTEEHLAAGIASLDAHEVYLANIEGFDQKSFLRTDAERDGASCGVGLATTFEVVPA</sequence>
<evidence type="ECO:0000313" key="2">
    <source>
        <dbReference type="EMBL" id="GAA1988223.1"/>
    </source>
</evidence>
<dbReference type="PANTHER" id="PTHR12993:SF28">
    <property type="entry name" value="LMBE FAMILY PROTEIN"/>
    <property type="match status" value="1"/>
</dbReference>
<dbReference type="EMBL" id="BAAAPC010000004">
    <property type="protein sequence ID" value="GAA1988223.1"/>
    <property type="molecule type" value="Genomic_DNA"/>
</dbReference>
<dbReference type="Gene3D" id="3.40.50.10320">
    <property type="entry name" value="LmbE-like"/>
    <property type="match status" value="1"/>
</dbReference>
<dbReference type="SUPFAM" id="SSF102588">
    <property type="entry name" value="LmbE-like"/>
    <property type="match status" value="1"/>
</dbReference>
<dbReference type="PANTHER" id="PTHR12993">
    <property type="entry name" value="N-ACETYLGLUCOSAMINYL-PHOSPHATIDYLINOSITOL DE-N-ACETYLASE-RELATED"/>
    <property type="match status" value="1"/>
</dbReference>
<dbReference type="InterPro" id="IPR024078">
    <property type="entry name" value="LmbE-like_dom_sf"/>
</dbReference>
<dbReference type="Proteomes" id="UP001501585">
    <property type="component" value="Unassembled WGS sequence"/>
</dbReference>
<comment type="caution">
    <text evidence="2">The sequence shown here is derived from an EMBL/GenBank/DDBJ whole genome shotgun (WGS) entry which is preliminary data.</text>
</comment>
<dbReference type="Pfam" id="PF02585">
    <property type="entry name" value="PIG-L"/>
    <property type="match status" value="1"/>
</dbReference>
<evidence type="ECO:0000313" key="3">
    <source>
        <dbReference type="Proteomes" id="UP001501585"/>
    </source>
</evidence>